<evidence type="ECO:0000256" key="1">
    <source>
        <dbReference type="SAM" id="Phobius"/>
    </source>
</evidence>
<name>A0A5B7H077_PORTR</name>
<evidence type="ECO:0008006" key="4">
    <source>
        <dbReference type="Google" id="ProtNLM"/>
    </source>
</evidence>
<keyword evidence="1" id="KW-0472">Membrane</keyword>
<dbReference type="Proteomes" id="UP000324222">
    <property type="component" value="Unassembled WGS sequence"/>
</dbReference>
<gene>
    <name evidence="2" type="ORF">E2C01_056317</name>
</gene>
<reference evidence="2 3" key="1">
    <citation type="submission" date="2019-05" db="EMBL/GenBank/DDBJ databases">
        <title>Another draft genome of Portunus trituberculatus and its Hox gene families provides insights of decapod evolution.</title>
        <authorList>
            <person name="Jeong J.-H."/>
            <person name="Song I."/>
            <person name="Kim S."/>
            <person name="Choi T."/>
            <person name="Kim D."/>
            <person name="Ryu S."/>
            <person name="Kim W."/>
        </authorList>
    </citation>
    <scope>NUCLEOTIDE SEQUENCE [LARGE SCALE GENOMIC DNA]</scope>
    <source>
        <tissue evidence="2">Muscle</tissue>
    </source>
</reference>
<keyword evidence="1" id="KW-0812">Transmembrane</keyword>
<proteinExistence type="predicted"/>
<protein>
    <recommendedName>
        <fullName evidence="4">MARVEL domain-containing protein</fullName>
    </recommendedName>
</protein>
<evidence type="ECO:0000313" key="2">
    <source>
        <dbReference type="EMBL" id="MPC62234.1"/>
    </source>
</evidence>
<feature type="transmembrane region" description="Helical" evidence="1">
    <location>
        <begin position="33"/>
        <end position="55"/>
    </location>
</feature>
<organism evidence="2 3">
    <name type="scientific">Portunus trituberculatus</name>
    <name type="common">Swimming crab</name>
    <name type="synonym">Neptunus trituberculatus</name>
    <dbReference type="NCBI Taxonomy" id="210409"/>
    <lineage>
        <taxon>Eukaryota</taxon>
        <taxon>Metazoa</taxon>
        <taxon>Ecdysozoa</taxon>
        <taxon>Arthropoda</taxon>
        <taxon>Crustacea</taxon>
        <taxon>Multicrustacea</taxon>
        <taxon>Malacostraca</taxon>
        <taxon>Eumalacostraca</taxon>
        <taxon>Eucarida</taxon>
        <taxon>Decapoda</taxon>
        <taxon>Pleocyemata</taxon>
        <taxon>Brachyura</taxon>
        <taxon>Eubrachyura</taxon>
        <taxon>Portunoidea</taxon>
        <taxon>Portunidae</taxon>
        <taxon>Portuninae</taxon>
        <taxon>Portunus</taxon>
    </lineage>
</organism>
<comment type="caution">
    <text evidence="2">The sequence shown here is derived from an EMBL/GenBank/DDBJ whole genome shotgun (WGS) entry which is preliminary data.</text>
</comment>
<dbReference type="AlphaFoldDB" id="A0A5B7H077"/>
<keyword evidence="1" id="KW-1133">Transmembrane helix</keyword>
<dbReference type="EMBL" id="VSRR010019442">
    <property type="protein sequence ID" value="MPC62234.1"/>
    <property type="molecule type" value="Genomic_DNA"/>
</dbReference>
<keyword evidence="3" id="KW-1185">Reference proteome</keyword>
<sequence>MAQTAPHLPTANMKLHEDVNVNKALLPRLLPRFLIKLHLSKFSIGFIITIMGILAMSLYSMFGFITLLAAGLISVCAGIFGCLAIKLKFLMLHGGSVFVYGLSFFMSLIAYMAIYAGVGSLYTDTRSGVVFVICLLLLVMDLIASALSFGVELIVIYVADCQRRLAIEDMRREASLP</sequence>
<feature type="transmembrane region" description="Helical" evidence="1">
    <location>
        <begin position="97"/>
        <end position="118"/>
    </location>
</feature>
<evidence type="ECO:0000313" key="3">
    <source>
        <dbReference type="Proteomes" id="UP000324222"/>
    </source>
</evidence>
<accession>A0A5B7H077</accession>
<feature type="transmembrane region" description="Helical" evidence="1">
    <location>
        <begin position="61"/>
        <end position="85"/>
    </location>
</feature>
<feature type="transmembrane region" description="Helical" evidence="1">
    <location>
        <begin position="130"/>
        <end position="158"/>
    </location>
</feature>